<dbReference type="Gene3D" id="3.40.1810.10">
    <property type="entry name" value="Transcription factor, MADS-box"/>
    <property type="match status" value="1"/>
</dbReference>
<dbReference type="PROSITE" id="PS50066">
    <property type="entry name" value="MADS_BOX_2"/>
    <property type="match status" value="1"/>
</dbReference>
<keyword evidence="5" id="KW-0539">Nucleus</keyword>
<dbReference type="PANTHER" id="PTHR48019">
    <property type="entry name" value="SERUM RESPONSE FACTOR HOMOLOG"/>
    <property type="match status" value="1"/>
</dbReference>
<organism evidence="7 8">
    <name type="scientific">Ficus carica</name>
    <name type="common">Common fig</name>
    <dbReference type="NCBI Taxonomy" id="3494"/>
    <lineage>
        <taxon>Eukaryota</taxon>
        <taxon>Viridiplantae</taxon>
        <taxon>Streptophyta</taxon>
        <taxon>Embryophyta</taxon>
        <taxon>Tracheophyta</taxon>
        <taxon>Spermatophyta</taxon>
        <taxon>Magnoliopsida</taxon>
        <taxon>eudicotyledons</taxon>
        <taxon>Gunneridae</taxon>
        <taxon>Pentapetalae</taxon>
        <taxon>rosids</taxon>
        <taxon>fabids</taxon>
        <taxon>Rosales</taxon>
        <taxon>Moraceae</taxon>
        <taxon>Ficeae</taxon>
        <taxon>Ficus</taxon>
    </lineage>
</organism>
<feature type="domain" description="MADS-box" evidence="6">
    <location>
        <begin position="7"/>
        <end position="41"/>
    </location>
</feature>
<evidence type="ECO:0000256" key="1">
    <source>
        <dbReference type="ARBA" id="ARBA00004123"/>
    </source>
</evidence>
<evidence type="ECO:0000313" key="7">
    <source>
        <dbReference type="EMBL" id="GMN38299.1"/>
    </source>
</evidence>
<comment type="subcellular location">
    <subcellularLocation>
        <location evidence="1">Nucleus</location>
    </subcellularLocation>
</comment>
<dbReference type="GO" id="GO:0005634">
    <property type="term" value="C:nucleus"/>
    <property type="evidence" value="ECO:0007669"/>
    <property type="project" value="UniProtKB-SubCell"/>
</dbReference>
<keyword evidence="8" id="KW-1185">Reference proteome</keyword>
<name>A0AA87ZRE4_FICCA</name>
<dbReference type="AlphaFoldDB" id="A0AA87ZRE4"/>
<evidence type="ECO:0000256" key="3">
    <source>
        <dbReference type="ARBA" id="ARBA00023125"/>
    </source>
</evidence>
<sequence length="159" mass="17783">MEKSLKSFQGRRSTLKKKAGELATLCNAEVCVICFAPDGNLQVWPENPTEAQSVIDKYREASKKGNKRKRQEKLDLSDLFETKIKKLEKQALEEEETGDYFNHGNIGGLPLSDRDLDALSEKSLTGLSDCLEAKIQALTERIKSLKGNPAMPSFDFLMS</sequence>
<dbReference type="InterPro" id="IPR050142">
    <property type="entry name" value="MADS-box/MEF2_TF"/>
</dbReference>
<dbReference type="Pfam" id="PF00319">
    <property type="entry name" value="SRF-TF"/>
    <property type="match status" value="1"/>
</dbReference>
<keyword evidence="3" id="KW-0238">DNA-binding</keyword>
<dbReference type="GO" id="GO:0003677">
    <property type="term" value="F:DNA binding"/>
    <property type="evidence" value="ECO:0007669"/>
    <property type="project" value="UniProtKB-KW"/>
</dbReference>
<evidence type="ECO:0000256" key="5">
    <source>
        <dbReference type="ARBA" id="ARBA00023242"/>
    </source>
</evidence>
<accession>A0AA87ZRE4</accession>
<keyword evidence="4" id="KW-0804">Transcription</keyword>
<gene>
    <name evidence="7" type="ORF">TIFTF001_007527</name>
</gene>
<dbReference type="InterPro" id="IPR002100">
    <property type="entry name" value="TF_MADSbox"/>
</dbReference>
<dbReference type="GO" id="GO:0046983">
    <property type="term" value="F:protein dimerization activity"/>
    <property type="evidence" value="ECO:0007669"/>
    <property type="project" value="InterPro"/>
</dbReference>
<evidence type="ECO:0000313" key="8">
    <source>
        <dbReference type="Proteomes" id="UP001187192"/>
    </source>
</evidence>
<protein>
    <recommendedName>
        <fullName evidence="6">MADS-box domain-containing protein</fullName>
    </recommendedName>
</protein>
<evidence type="ECO:0000259" key="6">
    <source>
        <dbReference type="PROSITE" id="PS50066"/>
    </source>
</evidence>
<dbReference type="InterPro" id="IPR036879">
    <property type="entry name" value="TF_MADSbox_sf"/>
</dbReference>
<dbReference type="Proteomes" id="UP001187192">
    <property type="component" value="Unassembled WGS sequence"/>
</dbReference>
<dbReference type="EMBL" id="BTGU01000008">
    <property type="protein sequence ID" value="GMN38299.1"/>
    <property type="molecule type" value="Genomic_DNA"/>
</dbReference>
<dbReference type="SUPFAM" id="SSF55455">
    <property type="entry name" value="SRF-like"/>
    <property type="match status" value="1"/>
</dbReference>
<proteinExistence type="predicted"/>
<evidence type="ECO:0000256" key="4">
    <source>
        <dbReference type="ARBA" id="ARBA00023163"/>
    </source>
</evidence>
<keyword evidence="2" id="KW-0805">Transcription regulation</keyword>
<evidence type="ECO:0000256" key="2">
    <source>
        <dbReference type="ARBA" id="ARBA00023015"/>
    </source>
</evidence>
<comment type="caution">
    <text evidence="7">The sequence shown here is derived from an EMBL/GenBank/DDBJ whole genome shotgun (WGS) entry which is preliminary data.</text>
</comment>
<reference evidence="7" key="1">
    <citation type="submission" date="2023-07" db="EMBL/GenBank/DDBJ databases">
        <title>draft genome sequence of fig (Ficus carica).</title>
        <authorList>
            <person name="Takahashi T."/>
            <person name="Nishimura K."/>
        </authorList>
    </citation>
    <scope>NUCLEOTIDE SEQUENCE</scope>
</reference>